<protein>
    <recommendedName>
        <fullName evidence="2">Transglycosylase SLT domain-containing protein</fullName>
    </recommendedName>
</protein>
<dbReference type="Gene3D" id="1.10.530.10">
    <property type="match status" value="1"/>
</dbReference>
<dbReference type="SUPFAM" id="SSF53955">
    <property type="entry name" value="Lysozyme-like"/>
    <property type="match status" value="1"/>
</dbReference>
<keyword evidence="4" id="KW-1185">Reference proteome</keyword>
<dbReference type="EMBL" id="FSRU01000002">
    <property type="protein sequence ID" value="SIO62507.1"/>
    <property type="molecule type" value="Genomic_DNA"/>
</dbReference>
<name>A0A1N6L1G1_9BURK</name>
<dbReference type="RefSeq" id="WP_074300504.1">
    <property type="nucleotide sequence ID" value="NZ_FSRU01000002.1"/>
</dbReference>
<organism evidence="3 4">
    <name type="scientific">Paraburkholderia phenazinium</name>
    <dbReference type="NCBI Taxonomy" id="60549"/>
    <lineage>
        <taxon>Bacteria</taxon>
        <taxon>Pseudomonadati</taxon>
        <taxon>Pseudomonadota</taxon>
        <taxon>Betaproteobacteria</taxon>
        <taxon>Burkholderiales</taxon>
        <taxon>Burkholderiaceae</taxon>
        <taxon>Paraburkholderia</taxon>
    </lineage>
</organism>
<accession>A0A1N6L1G1</accession>
<feature type="compositionally biased region" description="Basic and acidic residues" evidence="1">
    <location>
        <begin position="1"/>
        <end position="17"/>
    </location>
</feature>
<reference evidence="3 4" key="1">
    <citation type="submission" date="2016-11" db="EMBL/GenBank/DDBJ databases">
        <authorList>
            <person name="Jaros S."/>
            <person name="Januszkiewicz K."/>
            <person name="Wedrychowicz H."/>
        </authorList>
    </citation>
    <scope>NUCLEOTIDE SEQUENCE [LARGE SCALE GENOMIC DNA]</scope>
    <source>
        <strain evidence="3 4">GAS95</strain>
    </source>
</reference>
<dbReference type="InterPro" id="IPR023346">
    <property type="entry name" value="Lysozyme-like_dom_sf"/>
</dbReference>
<dbReference type="OrthoDB" id="8594191at2"/>
<evidence type="ECO:0000256" key="1">
    <source>
        <dbReference type="SAM" id="MobiDB-lite"/>
    </source>
</evidence>
<gene>
    <name evidence="3" type="ORF">SAMN05444165_5558</name>
</gene>
<dbReference type="InterPro" id="IPR008258">
    <property type="entry name" value="Transglycosylase_SLT_dom_1"/>
</dbReference>
<sequence>MTDGKKAIKTQKAELTPKSDQNPATVPVDDSARLREIRKLVEANNHSTLDENLIICQIYMESRFDAHAGASHDAKGLFQMQLGGVQQVYKYRKQKERGGRMPSDAQTKQAFSDGAAMHDSPEIFDEATNIQLGTEYMQYWLDRSSSIEDAYKAYRGVDNGIYYKKISAAATKLAADPDSMQVLRDMVTTK</sequence>
<evidence type="ECO:0000313" key="3">
    <source>
        <dbReference type="EMBL" id="SIO62507.1"/>
    </source>
</evidence>
<feature type="domain" description="Transglycosylase SLT" evidence="2">
    <location>
        <begin position="42"/>
        <end position="156"/>
    </location>
</feature>
<evidence type="ECO:0000313" key="4">
    <source>
        <dbReference type="Proteomes" id="UP000185151"/>
    </source>
</evidence>
<feature type="region of interest" description="Disordered" evidence="1">
    <location>
        <begin position="1"/>
        <end position="26"/>
    </location>
</feature>
<dbReference type="AlphaFoldDB" id="A0A1N6L1G1"/>
<dbReference type="Pfam" id="PF01464">
    <property type="entry name" value="SLT"/>
    <property type="match status" value="1"/>
</dbReference>
<proteinExistence type="predicted"/>
<evidence type="ECO:0000259" key="2">
    <source>
        <dbReference type="Pfam" id="PF01464"/>
    </source>
</evidence>
<dbReference type="Proteomes" id="UP000185151">
    <property type="component" value="Unassembled WGS sequence"/>
</dbReference>